<dbReference type="GO" id="GO:0006261">
    <property type="term" value="P:DNA-templated DNA replication"/>
    <property type="evidence" value="ECO:0007669"/>
    <property type="project" value="TreeGrafter"/>
</dbReference>
<evidence type="ECO:0000313" key="2">
    <source>
        <dbReference type="EMBL" id="PJC80754.1"/>
    </source>
</evidence>
<comment type="caution">
    <text evidence="2">The sequence shown here is derived from an EMBL/GenBank/DDBJ whole genome shotgun (WGS) entry which is preliminary data.</text>
</comment>
<dbReference type="PANTHER" id="PTHR13779">
    <property type="entry name" value="WERNER HELICASE-INTERACTING PROTEIN 1 FAMILY MEMBER"/>
    <property type="match status" value="1"/>
</dbReference>
<accession>A0A2M8GK83</accession>
<evidence type="ECO:0000259" key="1">
    <source>
        <dbReference type="Pfam" id="PF12002"/>
    </source>
</evidence>
<dbReference type="GO" id="GO:0003677">
    <property type="term" value="F:DNA binding"/>
    <property type="evidence" value="ECO:0007669"/>
    <property type="project" value="InterPro"/>
</dbReference>
<protein>
    <submittedName>
        <fullName evidence="2">AAA family ATPase</fullName>
    </submittedName>
</protein>
<dbReference type="InterPro" id="IPR008921">
    <property type="entry name" value="DNA_pol3_clamp-load_cplx_C"/>
</dbReference>
<dbReference type="InterPro" id="IPR021886">
    <property type="entry name" value="MgsA_C"/>
</dbReference>
<organism evidence="2 3">
    <name type="scientific">Candidatus Shapirobacteria bacterium CG_4_8_14_3_um_filter_35_11</name>
    <dbReference type="NCBI Taxonomy" id="1974874"/>
    <lineage>
        <taxon>Bacteria</taxon>
        <taxon>Candidatus Shapironibacteriota</taxon>
    </lineage>
</organism>
<dbReference type="GO" id="GO:0000731">
    <property type="term" value="P:DNA synthesis involved in DNA repair"/>
    <property type="evidence" value="ECO:0007669"/>
    <property type="project" value="TreeGrafter"/>
</dbReference>
<dbReference type="Proteomes" id="UP000228960">
    <property type="component" value="Unassembled WGS sequence"/>
</dbReference>
<name>A0A2M8GK83_9BACT</name>
<evidence type="ECO:0000313" key="3">
    <source>
        <dbReference type="Proteomes" id="UP000228960"/>
    </source>
</evidence>
<dbReference type="PANTHER" id="PTHR13779:SF7">
    <property type="entry name" value="ATPASE WRNIP1"/>
    <property type="match status" value="1"/>
</dbReference>
<dbReference type="AlphaFoldDB" id="A0A2M8GK83"/>
<dbReference type="GO" id="GO:0017116">
    <property type="term" value="F:single-stranded DNA helicase activity"/>
    <property type="evidence" value="ECO:0007669"/>
    <property type="project" value="TreeGrafter"/>
</dbReference>
<dbReference type="Pfam" id="PF12002">
    <property type="entry name" value="MgsA_C"/>
    <property type="match status" value="1"/>
</dbReference>
<dbReference type="GO" id="GO:0008047">
    <property type="term" value="F:enzyme activator activity"/>
    <property type="evidence" value="ECO:0007669"/>
    <property type="project" value="TreeGrafter"/>
</dbReference>
<feature type="domain" description="MgsA AAA+ ATPase C-terminal" evidence="1">
    <location>
        <begin position="1"/>
        <end position="111"/>
    </location>
</feature>
<sequence>ASEDIGMANSNALLLANQVFQAVTQIGYPECAINLAHGVTYLALSVKNRSAYDGLRAAQADIKTYGNLPIPLNLHNAETKLMKEMGYGKGYERYTKEDLLPEKLKNKKYYKK</sequence>
<reference evidence="3" key="1">
    <citation type="submission" date="2017-09" db="EMBL/GenBank/DDBJ databases">
        <title>Depth-based differentiation of microbial function through sediment-hosted aquifers and enrichment of novel symbionts in the deep terrestrial subsurface.</title>
        <authorList>
            <person name="Probst A.J."/>
            <person name="Ladd B."/>
            <person name="Jarett J.K."/>
            <person name="Geller-Mcgrath D.E."/>
            <person name="Sieber C.M.K."/>
            <person name="Emerson J.B."/>
            <person name="Anantharaman K."/>
            <person name="Thomas B.C."/>
            <person name="Malmstrom R."/>
            <person name="Stieglmeier M."/>
            <person name="Klingl A."/>
            <person name="Woyke T."/>
            <person name="Ryan C.M."/>
            <person name="Banfield J.F."/>
        </authorList>
    </citation>
    <scope>NUCLEOTIDE SEQUENCE [LARGE SCALE GENOMIC DNA]</scope>
</reference>
<feature type="non-terminal residue" evidence="2">
    <location>
        <position position="1"/>
    </location>
</feature>
<dbReference type="SUPFAM" id="SSF48019">
    <property type="entry name" value="post-AAA+ oligomerization domain-like"/>
    <property type="match status" value="1"/>
</dbReference>
<gene>
    <name evidence="2" type="ORF">CO009_01180</name>
</gene>
<proteinExistence type="predicted"/>
<dbReference type="Gene3D" id="1.10.3710.10">
    <property type="entry name" value="DNA polymerase III clamp loader subunits, C-terminal domain"/>
    <property type="match status" value="1"/>
</dbReference>
<dbReference type="Gene3D" id="1.20.272.10">
    <property type="match status" value="1"/>
</dbReference>
<dbReference type="InterPro" id="IPR051314">
    <property type="entry name" value="AAA_ATPase_RarA/MGS1/WRNIP1"/>
</dbReference>
<dbReference type="EMBL" id="PFQM01000033">
    <property type="protein sequence ID" value="PJC80754.1"/>
    <property type="molecule type" value="Genomic_DNA"/>
</dbReference>